<keyword evidence="3 6" id="KW-0812">Transmembrane</keyword>
<sequence length="303" mass="29977">MDHTRTLAPTSDRTHLLAVVGAGVLWGTGGLTGVLLIDRTGLGVLAVAAYRLLVGGGLVALWLLATGRLTRLRLGGRSVRRLVLLGALAALYQSCYFAAVSLTSVSLATLVTLGASPVLVVAAESALGRRRPSGRILLAIATAIAGLALLVGTPAAGDPKAVLAGTACALGSAAGFAAITMLGARPVDTLGPLPTAGLSFCAGGLLLLPVAALTGGVTVGLDAGTVAMLLYLGLAPTALAYGLYFTGLRTVATGSAALISLMEPITAAVLGAVVLDERLGTAGLAGAVLIGVAVLMTATGRRR</sequence>
<evidence type="ECO:0000256" key="4">
    <source>
        <dbReference type="ARBA" id="ARBA00022989"/>
    </source>
</evidence>
<dbReference type="GO" id="GO:0016020">
    <property type="term" value="C:membrane"/>
    <property type="evidence" value="ECO:0007669"/>
    <property type="project" value="UniProtKB-SubCell"/>
</dbReference>
<gene>
    <name evidence="8" type="ORF">HD601_004469</name>
</gene>
<feature type="transmembrane region" description="Helical" evidence="6">
    <location>
        <begin position="16"/>
        <end position="37"/>
    </location>
</feature>
<keyword evidence="5 6" id="KW-0472">Membrane</keyword>
<keyword evidence="4 6" id="KW-1133">Transmembrane helix</keyword>
<dbReference type="Proteomes" id="UP000542813">
    <property type="component" value="Unassembled WGS sequence"/>
</dbReference>
<comment type="caution">
    <text evidence="8">The sequence shown here is derived from an EMBL/GenBank/DDBJ whole genome shotgun (WGS) entry which is preliminary data.</text>
</comment>
<dbReference type="Pfam" id="PF00892">
    <property type="entry name" value="EamA"/>
    <property type="match status" value="2"/>
</dbReference>
<organism evidence="8 9">
    <name type="scientific">Jiangella mangrovi</name>
    <dbReference type="NCBI Taxonomy" id="1524084"/>
    <lineage>
        <taxon>Bacteria</taxon>
        <taxon>Bacillati</taxon>
        <taxon>Actinomycetota</taxon>
        <taxon>Actinomycetes</taxon>
        <taxon>Jiangellales</taxon>
        <taxon>Jiangellaceae</taxon>
        <taxon>Jiangella</taxon>
    </lineage>
</organism>
<comment type="subcellular location">
    <subcellularLocation>
        <location evidence="1">Membrane</location>
        <topology evidence="1">Multi-pass membrane protein</topology>
    </subcellularLocation>
</comment>
<dbReference type="SUPFAM" id="SSF103481">
    <property type="entry name" value="Multidrug resistance efflux transporter EmrE"/>
    <property type="match status" value="2"/>
</dbReference>
<accession>A0A7W9GU79</accession>
<evidence type="ECO:0000256" key="3">
    <source>
        <dbReference type="ARBA" id="ARBA00022692"/>
    </source>
</evidence>
<dbReference type="RefSeq" id="WP_221441206.1">
    <property type="nucleotide sequence ID" value="NZ_JACHMM010000001.1"/>
</dbReference>
<reference evidence="8 9" key="1">
    <citation type="submission" date="2020-08" db="EMBL/GenBank/DDBJ databases">
        <title>Sequencing the genomes of 1000 actinobacteria strains.</title>
        <authorList>
            <person name="Klenk H.-P."/>
        </authorList>
    </citation>
    <scope>NUCLEOTIDE SEQUENCE [LARGE SCALE GENOMIC DNA]</scope>
    <source>
        <strain evidence="8 9">DSM 102122</strain>
    </source>
</reference>
<dbReference type="EMBL" id="JACHMM010000001">
    <property type="protein sequence ID" value="MBB5789894.1"/>
    <property type="molecule type" value="Genomic_DNA"/>
</dbReference>
<evidence type="ECO:0000256" key="2">
    <source>
        <dbReference type="ARBA" id="ARBA00007362"/>
    </source>
</evidence>
<dbReference type="InterPro" id="IPR037185">
    <property type="entry name" value="EmrE-like"/>
</dbReference>
<dbReference type="AlphaFoldDB" id="A0A7W9GU79"/>
<feature type="transmembrane region" description="Helical" evidence="6">
    <location>
        <begin position="223"/>
        <end position="244"/>
    </location>
</feature>
<feature type="transmembrane region" description="Helical" evidence="6">
    <location>
        <begin position="196"/>
        <end position="217"/>
    </location>
</feature>
<evidence type="ECO:0000256" key="6">
    <source>
        <dbReference type="SAM" id="Phobius"/>
    </source>
</evidence>
<feature type="domain" description="EamA" evidence="7">
    <location>
        <begin position="16"/>
        <end position="151"/>
    </location>
</feature>
<evidence type="ECO:0000259" key="7">
    <source>
        <dbReference type="Pfam" id="PF00892"/>
    </source>
</evidence>
<protein>
    <submittedName>
        <fullName evidence="8">DME family drug/metabolite transporter</fullName>
    </submittedName>
</protein>
<feature type="domain" description="EamA" evidence="7">
    <location>
        <begin position="165"/>
        <end position="298"/>
    </location>
</feature>
<feature type="transmembrane region" description="Helical" evidence="6">
    <location>
        <begin position="82"/>
        <end position="99"/>
    </location>
</feature>
<dbReference type="InterPro" id="IPR050638">
    <property type="entry name" value="AA-Vitamin_Transporters"/>
</dbReference>
<evidence type="ECO:0000256" key="5">
    <source>
        <dbReference type="ARBA" id="ARBA00023136"/>
    </source>
</evidence>
<feature type="transmembrane region" description="Helical" evidence="6">
    <location>
        <begin position="105"/>
        <end position="124"/>
    </location>
</feature>
<feature type="transmembrane region" description="Helical" evidence="6">
    <location>
        <begin position="136"/>
        <end position="156"/>
    </location>
</feature>
<feature type="transmembrane region" description="Helical" evidence="6">
    <location>
        <begin position="49"/>
        <end position="70"/>
    </location>
</feature>
<feature type="transmembrane region" description="Helical" evidence="6">
    <location>
        <begin position="281"/>
        <end position="300"/>
    </location>
</feature>
<dbReference type="PANTHER" id="PTHR32322:SF2">
    <property type="entry name" value="EAMA DOMAIN-CONTAINING PROTEIN"/>
    <property type="match status" value="1"/>
</dbReference>
<keyword evidence="9" id="KW-1185">Reference proteome</keyword>
<comment type="similarity">
    <text evidence="2">Belongs to the EamA transporter family.</text>
</comment>
<evidence type="ECO:0000313" key="8">
    <source>
        <dbReference type="EMBL" id="MBB5789894.1"/>
    </source>
</evidence>
<feature type="transmembrane region" description="Helical" evidence="6">
    <location>
        <begin position="256"/>
        <end position="275"/>
    </location>
</feature>
<dbReference type="InterPro" id="IPR000620">
    <property type="entry name" value="EamA_dom"/>
</dbReference>
<feature type="transmembrane region" description="Helical" evidence="6">
    <location>
        <begin position="162"/>
        <end position="184"/>
    </location>
</feature>
<evidence type="ECO:0000256" key="1">
    <source>
        <dbReference type="ARBA" id="ARBA00004141"/>
    </source>
</evidence>
<proteinExistence type="inferred from homology"/>
<dbReference type="PANTHER" id="PTHR32322">
    <property type="entry name" value="INNER MEMBRANE TRANSPORTER"/>
    <property type="match status" value="1"/>
</dbReference>
<evidence type="ECO:0000313" key="9">
    <source>
        <dbReference type="Proteomes" id="UP000542813"/>
    </source>
</evidence>
<name>A0A7W9GU79_9ACTN</name>